<sequence>LQKALLEYDRNHKDTSYICEPWFDMYLRSRLPCPVNYNPFMMYAPDPNARFNHQVRLGSS</sequence>
<feature type="domain" description="Choline/carnitine acyltransferase" evidence="2">
    <location>
        <begin position="1"/>
        <end position="55"/>
    </location>
</feature>
<dbReference type="InterPro" id="IPR039551">
    <property type="entry name" value="Cho/carn_acyl_trans"/>
</dbReference>
<evidence type="ECO:0000259" key="2">
    <source>
        <dbReference type="Pfam" id="PF00755"/>
    </source>
</evidence>
<gene>
    <name evidence="3" type="ORF">ANCDUO_26410</name>
</gene>
<dbReference type="InterPro" id="IPR042231">
    <property type="entry name" value="Cho/carn_acyl_trans_2"/>
</dbReference>
<dbReference type="Proteomes" id="UP000054047">
    <property type="component" value="Unassembled WGS sequence"/>
</dbReference>
<dbReference type="Gene3D" id="3.30.559.10">
    <property type="entry name" value="Chloramphenicol acetyltransferase-like domain"/>
    <property type="match status" value="1"/>
</dbReference>
<name>A0A0C2F4W8_9BILA</name>
<reference evidence="3 4" key="1">
    <citation type="submission" date="2013-12" db="EMBL/GenBank/DDBJ databases">
        <title>Draft genome of the parsitic nematode Ancylostoma duodenale.</title>
        <authorList>
            <person name="Mitreva M."/>
        </authorList>
    </citation>
    <scope>NUCLEOTIDE SEQUENCE [LARGE SCALE GENOMIC DNA]</scope>
    <source>
        <strain evidence="3 4">Zhejiang</strain>
    </source>
</reference>
<keyword evidence="4" id="KW-1185">Reference proteome</keyword>
<dbReference type="GO" id="GO:0016740">
    <property type="term" value="F:transferase activity"/>
    <property type="evidence" value="ECO:0007669"/>
    <property type="project" value="UniProtKB-KW"/>
</dbReference>
<dbReference type="Pfam" id="PF00755">
    <property type="entry name" value="Carn_acyltransf"/>
    <property type="match status" value="1"/>
</dbReference>
<evidence type="ECO:0000313" key="3">
    <source>
        <dbReference type="EMBL" id="KIH43580.1"/>
    </source>
</evidence>
<feature type="non-terminal residue" evidence="3">
    <location>
        <position position="1"/>
    </location>
</feature>
<dbReference type="OrthoDB" id="240216at2759"/>
<organism evidence="3 4">
    <name type="scientific">Ancylostoma duodenale</name>
    <dbReference type="NCBI Taxonomy" id="51022"/>
    <lineage>
        <taxon>Eukaryota</taxon>
        <taxon>Metazoa</taxon>
        <taxon>Ecdysozoa</taxon>
        <taxon>Nematoda</taxon>
        <taxon>Chromadorea</taxon>
        <taxon>Rhabditida</taxon>
        <taxon>Rhabditina</taxon>
        <taxon>Rhabditomorpha</taxon>
        <taxon>Strongyloidea</taxon>
        <taxon>Ancylostomatidae</taxon>
        <taxon>Ancylostomatinae</taxon>
        <taxon>Ancylostoma</taxon>
    </lineage>
</organism>
<dbReference type="SUPFAM" id="SSF52777">
    <property type="entry name" value="CoA-dependent acyltransferases"/>
    <property type="match status" value="1"/>
</dbReference>
<dbReference type="Gene3D" id="3.30.559.70">
    <property type="entry name" value="Choline/Carnitine o-acyltransferase, domain 2"/>
    <property type="match status" value="1"/>
</dbReference>
<protein>
    <recommendedName>
        <fullName evidence="2">Choline/carnitine acyltransferase domain-containing protein</fullName>
    </recommendedName>
</protein>
<evidence type="ECO:0000256" key="1">
    <source>
        <dbReference type="ARBA" id="ARBA00022679"/>
    </source>
</evidence>
<dbReference type="AlphaFoldDB" id="A0A0C2F4W8"/>
<evidence type="ECO:0000313" key="4">
    <source>
        <dbReference type="Proteomes" id="UP000054047"/>
    </source>
</evidence>
<dbReference type="InterPro" id="IPR023213">
    <property type="entry name" value="CAT-like_dom_sf"/>
</dbReference>
<dbReference type="EMBL" id="KN784596">
    <property type="protein sequence ID" value="KIH43580.1"/>
    <property type="molecule type" value="Genomic_DNA"/>
</dbReference>
<accession>A0A0C2F4W8</accession>
<keyword evidence="1" id="KW-0808">Transferase</keyword>
<proteinExistence type="predicted"/>